<feature type="domain" description="EF-hand" evidence="6">
    <location>
        <begin position="2710"/>
        <end position="2745"/>
    </location>
</feature>
<gene>
    <name evidence="7" type="ORF">DYB35_001329</name>
</gene>
<dbReference type="InterPro" id="IPR035892">
    <property type="entry name" value="C2_domain_sf"/>
</dbReference>
<dbReference type="EMBL" id="QUTG01006352">
    <property type="protein sequence ID" value="RHY84204.1"/>
    <property type="molecule type" value="Genomic_DNA"/>
</dbReference>
<comment type="caution">
    <text evidence="7">The sequence shown here is derived from an EMBL/GenBank/DDBJ whole genome shotgun (WGS) entry which is preliminary data.</text>
</comment>
<feature type="region of interest" description="Disordered" evidence="3">
    <location>
        <begin position="2748"/>
        <end position="2813"/>
    </location>
</feature>
<dbReference type="Gene3D" id="1.10.150.50">
    <property type="entry name" value="Transcription Factor, Ets-1"/>
    <property type="match status" value="1"/>
</dbReference>
<keyword evidence="2" id="KW-0106">Calcium</keyword>
<organism evidence="7 8">
    <name type="scientific">Aphanomyces astaci</name>
    <name type="common">Crayfish plague agent</name>
    <dbReference type="NCBI Taxonomy" id="112090"/>
    <lineage>
        <taxon>Eukaryota</taxon>
        <taxon>Sar</taxon>
        <taxon>Stramenopiles</taxon>
        <taxon>Oomycota</taxon>
        <taxon>Saprolegniomycetes</taxon>
        <taxon>Saprolegniales</taxon>
        <taxon>Verrucalvaceae</taxon>
        <taxon>Aphanomyces</taxon>
    </lineage>
</organism>
<feature type="domain" description="C2" evidence="4">
    <location>
        <begin position="1890"/>
        <end position="2028"/>
    </location>
</feature>
<dbReference type="Proteomes" id="UP000285712">
    <property type="component" value="Unassembled WGS sequence"/>
</dbReference>
<feature type="compositionally biased region" description="Low complexity" evidence="3">
    <location>
        <begin position="631"/>
        <end position="646"/>
    </location>
</feature>
<dbReference type="InterPro" id="IPR052981">
    <property type="entry name" value="Ingression_C2_domain"/>
</dbReference>
<dbReference type="InterPro" id="IPR011992">
    <property type="entry name" value="EF-hand-dom_pair"/>
</dbReference>
<dbReference type="VEuPathDB" id="FungiDB:H257_06369"/>
<protein>
    <submittedName>
        <fullName evidence="7">Uncharacterized protein</fullName>
    </submittedName>
</protein>
<dbReference type="SMART" id="SM00239">
    <property type="entry name" value="C2"/>
    <property type="match status" value="10"/>
</dbReference>
<dbReference type="Pfam" id="PF13202">
    <property type="entry name" value="EF-hand_5"/>
    <property type="match status" value="1"/>
</dbReference>
<evidence type="ECO:0000313" key="7">
    <source>
        <dbReference type="EMBL" id="RHY84204.1"/>
    </source>
</evidence>
<evidence type="ECO:0000259" key="6">
    <source>
        <dbReference type="PROSITE" id="PS50222"/>
    </source>
</evidence>
<reference evidence="7 8" key="1">
    <citation type="submission" date="2018-08" db="EMBL/GenBank/DDBJ databases">
        <title>Aphanomyces genome sequencing and annotation.</title>
        <authorList>
            <person name="Minardi D."/>
            <person name="Oidtmann B."/>
            <person name="Van Der Giezen M."/>
            <person name="Studholme D.J."/>
        </authorList>
    </citation>
    <scope>NUCLEOTIDE SEQUENCE [LARGE SCALE GENOMIC DNA]</scope>
    <source>
        <strain evidence="7 8">Sv</strain>
    </source>
</reference>
<dbReference type="SUPFAM" id="SSF47473">
    <property type="entry name" value="EF-hand"/>
    <property type="match status" value="2"/>
</dbReference>
<evidence type="ECO:0000259" key="5">
    <source>
        <dbReference type="PROSITE" id="PS50105"/>
    </source>
</evidence>
<feature type="domain" description="EF-hand" evidence="6">
    <location>
        <begin position="3244"/>
        <end position="3279"/>
    </location>
</feature>
<feature type="domain" description="C2" evidence="4">
    <location>
        <begin position="662"/>
        <end position="789"/>
    </location>
</feature>
<dbReference type="InterPro" id="IPR002048">
    <property type="entry name" value="EF_hand_dom"/>
</dbReference>
<dbReference type="Pfam" id="PF00536">
    <property type="entry name" value="SAM_1"/>
    <property type="match status" value="1"/>
</dbReference>
<dbReference type="VEuPathDB" id="FungiDB:H257_06370"/>
<evidence type="ECO:0000256" key="3">
    <source>
        <dbReference type="SAM" id="MobiDB-lite"/>
    </source>
</evidence>
<feature type="domain" description="C2" evidence="4">
    <location>
        <begin position="1244"/>
        <end position="1384"/>
    </location>
</feature>
<keyword evidence="1" id="KW-0813">Transport</keyword>
<dbReference type="SUPFAM" id="SSF47769">
    <property type="entry name" value="SAM/Pointed domain"/>
    <property type="match status" value="1"/>
</dbReference>
<dbReference type="SUPFAM" id="SSF49562">
    <property type="entry name" value="C2 domain (Calcium/lipid-binding domain, CaLB)"/>
    <property type="match status" value="9"/>
</dbReference>
<feature type="region of interest" description="Disordered" evidence="3">
    <location>
        <begin position="3956"/>
        <end position="3975"/>
    </location>
</feature>
<dbReference type="InterPro" id="IPR039481">
    <property type="entry name" value="EXOC2/Sec5_N_dom"/>
</dbReference>
<sequence>MIRRSRGNIFAGLCHDRRQSKDLNKSHLCETGCQFRWEFHAFVIIESTLVMPPTLLRIRAIGGRNVTAKSGLAGMFEAKLNPFVVLVVGNEEKHLAVVKNVGAKEFSWGDDAMVDFVWPEASSPEIKLHVKDKDTNKDRYVGGAKLSFPVDLTSNAPQTKHIDLEFSDEKLKTKKGRGQVTLSFERVVSDPGALASTDGLPMKPSVPSVQTTGKRMLRIQAMGGANLAPKTGLEKMIDADPDPYLVITVAGVTKSFPELNNVKTKEFVWGHDAVQEYEVANDAIDVVLHCKDKDTLKDHYIGGTQWSWNMADMLATPTWKQTVDLDFATSDFKSKAKESRGKIYLSCTLIDPNPPAKPTEPLKESTIAHSNQSNAEGKTVTDTPSGQAAPRSVGINQTPAQATSSTELYSPVAGTDRPESKATTSSTDKVPDQQVNAVSKCILRVQAVGGANLTPKTGLQHLMDADADPYLVITVAGVTKSFPQLNNVKTKEFVWGQDAVEEFEVGNDVVNVVLHCKDKDMLKDHYIGGTQWVLNMADMLATPTWSKTVDLDFATPDFKTKAKESRGKIHLSFTLIEPGTPPVKKTIEPSNASTSENSKQSPAPASESESKTSTESSTAQRTQDRPPSDPPSATSTTKMTKTVATVQSTTDDKPTNQSTSEPPAQMTLPLNIDATTTKFKRTLKVQAVGGSNLAPKTGIERMMDSEPDPYLIVVLGKTTKLYPVVDNVKTNEFVWGADAVHDFDVPCNDQEIALSIHCKDKDLLLDHYIGGAHVTIPIALFGSSKSLLRHRISLDFSDASFKTKAPKSRGDLVLSFFLVDEPLPEPTKVPPLRTPLSPRKATLSARLYKGNLRLIAHGAKGLTLPPRQVGVVDKRADPYVVFQLGTERIACPEAKDGHTAPSWADATHTFAIDTGQHSYVDILVLDKKQDRFMAATRLRLVEYLSPLTNQIQATVVVKLDCDQSMHSSVGGNGELQLSLLFTPWDPNLVTWKGATVGHIQLSHLSVSNYADVLSRDQEIQLEISIRRHVSAVQGYITCQTTTIQPISSKPNTPMAWPDQVLSIPYAIFLHENMTKDKCPVVVFALHDKHAITQDKPLVQNALSLLDLLGLNGSKQLPLLHPKLPGRVSLAFTVATTTSLTSNPVKAVVTAKSCLWGRGDCVLDEVDATPERLVVWNSTYEAQYLPAQVKSADTYTLQMDILVGAKGLGPLDLPVLALLHKHGTREFTMDAVQVVLALGFDAMVPKPDIVSPRTSCVDFGPGILHLVIYKAEGLVPDGNIAVDDIDPEVRVALKPRPTIKQKDGRSSAKTRPLENAGRDPIWNEYLKIDYSPNKDPAAPQVSPMVVFSINDIQMVGETAEMNVVGVAEVPLAAFVVANSECNLFSSKLLLERNGQRTGTLVIAGIYESKTAPEAVRNGCHNQGQKLRLATPSSLTNFVESSYCAGRLDIHVAMAKDLNQNPQLPYRCELCLSSHVDDRVSLLSRHTDTTDIVWDNQLTLYTQTAKADFLRVDLFQSHTLIGWSKIPLSTYSQEPTKAFREYHDVVLTSKDKSTVLKPRTFVHRTASTSGVLYVTLDSFDSRHVAQLMNKKLSLRVTLLNATATESDPDASKQVAIFPFHVITESKVLWHYTVALVCPPDLTKQTAAQGTCVEGFIVVLCICVAFGKDAIARDDLSIQALLLTPNAVLTKRLPNSTIAAEREPLGFTKLRLVYVPGSSTPPPMDMNKTDESRRAFHAQFTDVLPPNRGVLSLRIISGRNLADVDALGDQDPYVQLGIDPPSYQLPPGSIIHAQSGVCVNGGRHPQWNSPVYTLTIHDSNVEAVTIRVLDSGEEDNVPDAVIGSCQLSVYSLIHMAEHDDRNPLTQRWNEGWFTLYQDQEPAGDLRLEYRFVPENATRVRLEPPTKYINCLGGRGKMAVKVISGANLPCVSGMVRLRTIPAVRIFVESTQFAHVTQPEKRSLVNPQWNETILFDVEWTPELTTPHTVRVEVVDLGGGTSNHLPILAQCTINVAAFAIHPLETHYGRYELTTFQLQKRSREPSSLHLAVQFLPLDATAVPLDDPFVPPEAGQIHVNVVSAAFRTNDAFRPFVRCSLHHDVAACQTKATPSCVSDLDEYTFCEWTSPLLFDFTPSDKANVLPSLDVQMLCQPEAVAGGHDEKSSTCLVLGELANIPLFPFVLHKGHVNVVWYPVYCKSTLVAQLKLEIQFLKTSPVPKATFTDVLTVQVLEGRALWSAQDASKDADGDNDAQDPFVELEFLGHRVKVSLSTKAHVDGGTDPSWQETFELPLLGLDPSILPVLTLKVCNQDIKRLGDGVIGTSRYVVPTEVVRDGKLRDVWLTLSSSGSNMGSKDSDLDLGKIHVRLKRGHFDTSGLFVDTVNVSSAGEDTKEAPNLAGVLYIFGPTPLDVRAALRRPTSSSGEAATSFRLADMGVLPVPWQDEPLKRHFPHTDLTLTVDVPKTGQQLTMTADEVQAVFRTPRREFLRSSDDDSTGKTNAASVKAVEFSVLYMAPTQGLVQVSIAQIDGVAVRHGNAYYVEFRVLRNSPWVKSPTTKATSEDKSEDPSLVVWKSHVCRELQYSNFREHMPPTLQLVVYTQDNPSSTWTKLAFGQLNLLQYIASPSQYPTETIPLTCVGKNGSNAKAIAAIGFIPVVVTSQDDAEAKALQLAAGTAAMKKSFQSLGGDEATPLDIATLQAAASNDEKCMHMLAKAADLVGGMDALFAAMDTNKDGKISWEEYLDRMQIVHALADEASTKPATLQPSNPGNDDESQDESDEQLDEEPEAKQTATTLSYQPWRPPMPQQPGRIHDSDDDDDEEIEDILSLNAAAKTPSPNSAISPMVALPPNEIVTKLSAPRTIAPPKPRAKGPDETAWTTWKVADVSTWLEVELELPQYVGAFADASVDGRLLLSLTPDDIDQHFNIQQPLHRRKLIARIQQLQQKFGGLAVTTASATICNDELPNPTHRLPQGDPNPVQLGAESDRQTIKRPTKAAPRVVVDLNAKGQHEVERSRLAFKAQRKKKQQRHDQVQTDHATKRWTFEYTGEAKPTRVQTAIEKVASVLAKDEQAISGYEGAMQDALKQVVPSRLHIPLVANTDEIVEVVKQAIWRHAETLSVAAMHQAAIDKDASSDFGDDDEATEDMKHPTSSLELVFLELCALKNNGARWLHENATLSRLKFEGGLLAMLGIHMSWHQFDLLFRRLDTANQGEISWTAFSAAFGDPIPGNAMSNDMLAVKEGLVLMLERLEEHELTLHQAWQAFDRDNSGAISVAEFSTLIKFLTHKEGVGSLSKHQIYLMMATLDVSYDRCIQYPEFMKFIYIVWSHRLLQLQQYLSHKDENPTESHHRDVVNRKVQLRKALRTNFSRPFRDAMRCSPVAIPGPFQGLLAKFHLQPPNADGHIQIWQVLKGEVSSRSNAPAQVAPKPAKHKRAFNLIDQVAEEIRAHETDSELLTTAYQKLKHSTDTTLSLMLQRCEEQRKIQHAMAVLHRFRPMLEVPARLRSHLQNRDYLHVPLIHAYRHLNHELVQLVEEYLQLKANVTKANVAMLLKPVLLLFQVFDAAHATAVQANAALLQVIESPTASLSTHVNQYIQRLYPCHLISPQREAIQALDWLNMVPKPALVCVKHQLAAVDKQLLLCMAAGPATDTTSSKQPPKLPAKLKASTSAVTQQPPRSPVEIVAICRGVVATMSHSVWGLVCDTMKAATLSAGEQEALHASVVVILTTTVKHLEDHLVGQCTTPEVTMSMQSLFVQFDSLKPCPDSVLNAKLAALKQRCCVQLRQDTLLACFAAHTQRTGNEWLAYVTQNDWTAAIDVLAKRSIGRPDSSGVLVKWWKGLHPLLVASIDTNTSPSDEGHRTVFCPALYDGVAAALTALVTGFTDSIHGMLESTTCAPLVGLANAVEVHGLLSPLLAHWLALQPQHIADIVQPVDSTKDACFQAFLAPRLDALDAALQGEEMLAANTSSIGNDDDTNNPSEPHGDESRQYLFSVLLLLVTWRHEIDRCIPVGAYGDSMLRQCLAKIASHLDGRIRTEVAADGGGDGGSTWRLTHLHVELAFVCTHFKQWMPQQAASLESTVLKAALKTKRDVVQALASQLDMQTHMYRLCLSS</sequence>
<dbReference type="CDD" id="cd00030">
    <property type="entry name" value="C2"/>
    <property type="match status" value="3"/>
</dbReference>
<feature type="domain" description="C2" evidence="4">
    <location>
        <begin position="2200"/>
        <end position="2336"/>
    </location>
</feature>
<feature type="compositionally biased region" description="Polar residues" evidence="3">
    <location>
        <begin position="588"/>
        <end position="597"/>
    </location>
</feature>
<evidence type="ECO:0000256" key="1">
    <source>
        <dbReference type="ARBA" id="ARBA00022448"/>
    </source>
</evidence>
<dbReference type="InterPro" id="IPR018247">
    <property type="entry name" value="EF_Hand_1_Ca_BS"/>
</dbReference>
<dbReference type="InterPro" id="IPR013761">
    <property type="entry name" value="SAM/pointed_sf"/>
</dbReference>
<feature type="compositionally biased region" description="Polar residues" evidence="3">
    <location>
        <begin position="367"/>
        <end position="386"/>
    </location>
</feature>
<feature type="compositionally biased region" description="Polar residues" evidence="3">
    <location>
        <begin position="394"/>
        <end position="408"/>
    </location>
</feature>
<dbReference type="PROSITE" id="PS00018">
    <property type="entry name" value="EF_HAND_1"/>
    <property type="match status" value="2"/>
</dbReference>
<evidence type="ECO:0000313" key="8">
    <source>
        <dbReference type="Proteomes" id="UP000285712"/>
    </source>
</evidence>
<evidence type="ECO:0000259" key="4">
    <source>
        <dbReference type="PROSITE" id="PS50004"/>
    </source>
</evidence>
<feature type="compositionally biased region" description="Acidic residues" evidence="3">
    <location>
        <begin position="2763"/>
        <end position="2779"/>
    </location>
</feature>
<dbReference type="Pfam" id="PF15469">
    <property type="entry name" value="Sec5"/>
    <property type="match status" value="1"/>
</dbReference>
<feature type="compositionally biased region" description="Low complexity" evidence="3">
    <location>
        <begin position="598"/>
        <end position="620"/>
    </location>
</feature>
<feature type="compositionally biased region" description="Polar residues" evidence="3">
    <location>
        <begin position="421"/>
        <end position="431"/>
    </location>
</feature>
<feature type="domain" description="C2" evidence="4">
    <location>
        <begin position="1727"/>
        <end position="1859"/>
    </location>
</feature>
<proteinExistence type="predicted"/>
<feature type="region of interest" description="Disordered" evidence="3">
    <location>
        <begin position="348"/>
        <end position="431"/>
    </location>
</feature>
<dbReference type="PROSITE" id="PS50222">
    <property type="entry name" value="EF_HAND_2"/>
    <property type="match status" value="2"/>
</dbReference>
<dbReference type="SMART" id="SM00454">
    <property type="entry name" value="SAM"/>
    <property type="match status" value="1"/>
</dbReference>
<dbReference type="PANTHER" id="PTHR47052">
    <property type="entry name" value="CONSERVED SERINE PROLINE-RICH PROTEIN (AFU_ORTHOLOGUE AFUA_2G01790)"/>
    <property type="match status" value="1"/>
</dbReference>
<name>A0A3R6WA56_APHAT</name>
<dbReference type="Gene3D" id="2.60.40.150">
    <property type="entry name" value="C2 domain"/>
    <property type="match status" value="6"/>
</dbReference>
<dbReference type="InterPro" id="IPR001660">
    <property type="entry name" value="SAM"/>
</dbReference>
<dbReference type="CDD" id="cd00051">
    <property type="entry name" value="EFh"/>
    <property type="match status" value="1"/>
</dbReference>
<accession>A0A3R6WA56</accession>
<dbReference type="Pfam" id="PF00168">
    <property type="entry name" value="C2"/>
    <property type="match status" value="8"/>
</dbReference>
<dbReference type="Pfam" id="PF13499">
    <property type="entry name" value="EF-hand_7"/>
    <property type="match status" value="1"/>
</dbReference>
<dbReference type="Gene3D" id="1.10.238.10">
    <property type="entry name" value="EF-hand"/>
    <property type="match status" value="1"/>
</dbReference>
<dbReference type="PROSITE" id="PS50004">
    <property type="entry name" value="C2"/>
    <property type="match status" value="6"/>
</dbReference>
<dbReference type="PANTHER" id="PTHR47052:SF3">
    <property type="entry name" value="INGRESSION PROTEIN 1"/>
    <property type="match status" value="1"/>
</dbReference>
<feature type="region of interest" description="Disordered" evidence="3">
    <location>
        <begin position="572"/>
        <end position="671"/>
    </location>
</feature>
<feature type="domain" description="SAM" evidence="5">
    <location>
        <begin position="2873"/>
        <end position="2938"/>
    </location>
</feature>
<feature type="compositionally biased region" description="Polar residues" evidence="3">
    <location>
        <begin position="2752"/>
        <end position="2762"/>
    </location>
</feature>
<dbReference type="PROSITE" id="PS50105">
    <property type="entry name" value="SAM_DOMAIN"/>
    <property type="match status" value="1"/>
</dbReference>
<dbReference type="InterPro" id="IPR000008">
    <property type="entry name" value="C2_dom"/>
</dbReference>
<dbReference type="GO" id="GO:0005509">
    <property type="term" value="F:calcium ion binding"/>
    <property type="evidence" value="ECO:0007669"/>
    <property type="project" value="InterPro"/>
</dbReference>
<feature type="domain" description="C2" evidence="4">
    <location>
        <begin position="37"/>
        <end position="166"/>
    </location>
</feature>
<dbReference type="SMART" id="SM00054">
    <property type="entry name" value="EFh"/>
    <property type="match status" value="2"/>
</dbReference>
<evidence type="ECO:0000256" key="2">
    <source>
        <dbReference type="ARBA" id="ARBA00022837"/>
    </source>
</evidence>